<keyword evidence="4" id="KW-1185">Reference proteome</keyword>
<dbReference type="PANTHER" id="PTHR43775:SF23">
    <property type="entry name" value="FATTY ACID SYNTHASE 3"/>
    <property type="match status" value="1"/>
</dbReference>
<dbReference type="Pfam" id="PF00109">
    <property type="entry name" value="ketoacyl-synt"/>
    <property type="match status" value="1"/>
</dbReference>
<evidence type="ECO:0000259" key="2">
    <source>
        <dbReference type="PROSITE" id="PS52004"/>
    </source>
</evidence>
<dbReference type="GO" id="GO:0004315">
    <property type="term" value="F:3-oxoacyl-[acyl-carrier-protein] synthase activity"/>
    <property type="evidence" value="ECO:0007669"/>
    <property type="project" value="InterPro"/>
</dbReference>
<dbReference type="EMBL" id="JADYXP020000018">
    <property type="protein sequence ID" value="KAL0105768.1"/>
    <property type="molecule type" value="Genomic_DNA"/>
</dbReference>
<accession>A0AAW2ER48</accession>
<dbReference type="CDD" id="cd00833">
    <property type="entry name" value="PKS"/>
    <property type="match status" value="1"/>
</dbReference>
<feature type="domain" description="Ketosynthase family 3 (KS3)" evidence="2">
    <location>
        <begin position="17"/>
        <end position="235"/>
    </location>
</feature>
<evidence type="ECO:0000313" key="4">
    <source>
        <dbReference type="Proteomes" id="UP001430953"/>
    </source>
</evidence>
<dbReference type="PROSITE" id="PS52004">
    <property type="entry name" value="KS3_2"/>
    <property type="match status" value="1"/>
</dbReference>
<dbReference type="SMART" id="SM00825">
    <property type="entry name" value="PKS_KS"/>
    <property type="match status" value="1"/>
</dbReference>
<proteinExistence type="predicted"/>
<dbReference type="InterPro" id="IPR018201">
    <property type="entry name" value="Ketoacyl_synth_AS"/>
</dbReference>
<reference evidence="3 4" key="1">
    <citation type="submission" date="2023-03" db="EMBL/GenBank/DDBJ databases">
        <title>High recombination rates correlate with genetic variation in Cardiocondyla obscurior ants.</title>
        <authorList>
            <person name="Errbii M."/>
        </authorList>
    </citation>
    <scope>NUCLEOTIDE SEQUENCE [LARGE SCALE GENOMIC DNA]</scope>
    <source>
        <strain evidence="3">Alpha-2009</strain>
        <tissue evidence="3">Whole body</tissue>
    </source>
</reference>
<dbReference type="InterPro" id="IPR016039">
    <property type="entry name" value="Thiolase-like"/>
</dbReference>
<comment type="caution">
    <text evidence="3">The sequence shown here is derived from an EMBL/GenBank/DDBJ whole genome shotgun (WGS) entry which is preliminary data.</text>
</comment>
<keyword evidence="1" id="KW-0808">Transferase</keyword>
<dbReference type="PANTHER" id="PTHR43775">
    <property type="entry name" value="FATTY ACID SYNTHASE"/>
    <property type="match status" value="1"/>
</dbReference>
<dbReference type="GO" id="GO:0004312">
    <property type="term" value="F:fatty acid synthase activity"/>
    <property type="evidence" value="ECO:0007669"/>
    <property type="project" value="TreeGrafter"/>
</dbReference>
<dbReference type="Gene3D" id="3.40.47.10">
    <property type="match status" value="1"/>
</dbReference>
<dbReference type="GO" id="GO:0006633">
    <property type="term" value="P:fatty acid biosynthetic process"/>
    <property type="evidence" value="ECO:0007669"/>
    <property type="project" value="InterPro"/>
</dbReference>
<dbReference type="InterPro" id="IPR020841">
    <property type="entry name" value="PKS_Beta-ketoAc_synthase_dom"/>
</dbReference>
<dbReference type="SUPFAM" id="SSF53901">
    <property type="entry name" value="Thiolase-like"/>
    <property type="match status" value="1"/>
</dbReference>
<dbReference type="InterPro" id="IPR014030">
    <property type="entry name" value="Ketoacyl_synth_N"/>
</dbReference>
<organism evidence="3 4">
    <name type="scientific">Cardiocondyla obscurior</name>
    <dbReference type="NCBI Taxonomy" id="286306"/>
    <lineage>
        <taxon>Eukaryota</taxon>
        <taxon>Metazoa</taxon>
        <taxon>Ecdysozoa</taxon>
        <taxon>Arthropoda</taxon>
        <taxon>Hexapoda</taxon>
        <taxon>Insecta</taxon>
        <taxon>Pterygota</taxon>
        <taxon>Neoptera</taxon>
        <taxon>Endopterygota</taxon>
        <taxon>Hymenoptera</taxon>
        <taxon>Apocrita</taxon>
        <taxon>Aculeata</taxon>
        <taxon>Formicoidea</taxon>
        <taxon>Formicidae</taxon>
        <taxon>Myrmicinae</taxon>
        <taxon>Cardiocondyla</taxon>
    </lineage>
</organism>
<evidence type="ECO:0000313" key="3">
    <source>
        <dbReference type="EMBL" id="KAL0105768.1"/>
    </source>
</evidence>
<dbReference type="InterPro" id="IPR050091">
    <property type="entry name" value="PKS_NRPS_Biosynth_Enz"/>
</dbReference>
<evidence type="ECO:0000256" key="1">
    <source>
        <dbReference type="ARBA" id="ARBA00022679"/>
    </source>
</evidence>
<dbReference type="PROSITE" id="PS00606">
    <property type="entry name" value="KS3_1"/>
    <property type="match status" value="1"/>
</dbReference>
<gene>
    <name evidence="3" type="ORF">PUN28_015883</name>
</gene>
<dbReference type="Proteomes" id="UP001430953">
    <property type="component" value="Unassembled WGS sequence"/>
</dbReference>
<protein>
    <recommendedName>
        <fullName evidence="2">Ketosynthase family 3 (KS3) domain-containing protein</fullName>
    </recommendedName>
</protein>
<name>A0AAW2ER48_9HYME</name>
<sequence length="235" mass="26264">MSATKSTRKTYKAPLPGEEIVISGIAGRFPDSNNVEEFKNNLMSKKDLVTDDDRRWKLDHPDIPQRTGKINDVNKFDALFFGVHFKQAHTMDPMCRMLLEHAYEAVVDAGINPKQLRGSRIGVFVGACFSESEKTWFYEKLQVNGFGITGCSRAMLANRISYWLGVTGPSYTLDSACSSSLVALEHAYRCLIDGQCEGAIVGGSNLCLHPYVSLQFSRLGMIVYSQLCYKKKKID</sequence>
<dbReference type="AlphaFoldDB" id="A0AAW2ER48"/>